<name>A0A8H6V0B0_9EURO</name>
<comment type="similarity">
    <text evidence="1">Belongs to the NmrA-type oxidoreductase family.</text>
</comment>
<dbReference type="Gene3D" id="3.40.50.720">
    <property type="entry name" value="NAD(P)-binding Rossmann-like Domain"/>
    <property type="match status" value="1"/>
</dbReference>
<dbReference type="Gene3D" id="3.90.25.10">
    <property type="entry name" value="UDP-galactose 4-epimerase, domain 1"/>
    <property type="match status" value="1"/>
</dbReference>
<dbReference type="InterPro" id="IPR036291">
    <property type="entry name" value="NAD(P)-bd_dom_sf"/>
</dbReference>
<sequence length="354" mass="38978">MTRPPVTKTVTVFGATGSQGGSVARSLLQNKNFRVVAITRNAASKAAQELRGLGAEIVQADGWNKEQIAAAFAGSWAAFVNTNSDDPCFHNDDGPTEFDLGKSIIDGIIKAKTVKHLVYSTAASTSDYSHGQVYTKTTQMKTRIAMYATDTGHFESVCPVYAGWYMEIFKNPDLANAFGGFPYFPDQDGFYTVSAPRWGTDTDMPVPWLAVEDFGDIVHGVLLAPQDYNGKCIPALSDCSSFPELAACFQQGMQNYRYRYIKYISANELYQATGKRARYVTLPSWNLLGAGVPQLEDVRRLFAFGQISNAKYFGDEPTSTTIPAHLKAEAVKAKGAESEESNLITWQKWFQKNL</sequence>
<evidence type="ECO:0000256" key="2">
    <source>
        <dbReference type="ARBA" id="ARBA00022857"/>
    </source>
</evidence>
<dbReference type="Pfam" id="PF05368">
    <property type="entry name" value="NmrA"/>
    <property type="match status" value="1"/>
</dbReference>
<dbReference type="Proteomes" id="UP000654922">
    <property type="component" value="Unassembled WGS sequence"/>
</dbReference>
<reference evidence="4" key="1">
    <citation type="submission" date="2020-06" db="EMBL/GenBank/DDBJ databases">
        <title>Draft genome sequences of strains closely related to Aspergillus parafelis and Aspergillus hiratsukae.</title>
        <authorList>
            <person name="Dos Santos R.A.C."/>
            <person name="Rivero-Menendez O."/>
            <person name="Steenwyk J.L."/>
            <person name="Mead M.E."/>
            <person name="Goldman G.H."/>
            <person name="Alastruey-Izquierdo A."/>
            <person name="Rokas A."/>
        </authorList>
    </citation>
    <scope>NUCLEOTIDE SEQUENCE</scope>
    <source>
        <strain evidence="4">CNM-CM5623</strain>
    </source>
</reference>
<dbReference type="AlphaFoldDB" id="A0A8H6V0B0"/>
<comment type="caution">
    <text evidence="4">The sequence shown here is derived from an EMBL/GenBank/DDBJ whole genome shotgun (WGS) entry which is preliminary data.</text>
</comment>
<dbReference type="SUPFAM" id="SSF51735">
    <property type="entry name" value="NAD(P)-binding Rossmann-fold domains"/>
    <property type="match status" value="1"/>
</dbReference>
<dbReference type="InterPro" id="IPR008030">
    <property type="entry name" value="NmrA-like"/>
</dbReference>
<gene>
    <name evidence="4" type="ORF">CNMCM5623_006109</name>
</gene>
<dbReference type="InterPro" id="IPR051164">
    <property type="entry name" value="NmrA-like_oxidored"/>
</dbReference>
<dbReference type="PANTHER" id="PTHR42748:SF7">
    <property type="entry name" value="NMRA LIKE REDOX SENSOR 1-RELATED"/>
    <property type="match status" value="1"/>
</dbReference>
<evidence type="ECO:0000313" key="5">
    <source>
        <dbReference type="Proteomes" id="UP000654922"/>
    </source>
</evidence>
<accession>A0A8H6V0B0</accession>
<evidence type="ECO:0000313" key="4">
    <source>
        <dbReference type="EMBL" id="KAF7173848.1"/>
    </source>
</evidence>
<dbReference type="GO" id="GO:0005634">
    <property type="term" value="C:nucleus"/>
    <property type="evidence" value="ECO:0007669"/>
    <property type="project" value="TreeGrafter"/>
</dbReference>
<protein>
    <recommendedName>
        <fullName evidence="3">NmrA-like domain-containing protein</fullName>
    </recommendedName>
</protein>
<evidence type="ECO:0000256" key="1">
    <source>
        <dbReference type="ARBA" id="ARBA00006328"/>
    </source>
</evidence>
<dbReference type="EMBL" id="JACBAE010001046">
    <property type="protein sequence ID" value="KAF7173848.1"/>
    <property type="molecule type" value="Genomic_DNA"/>
</dbReference>
<organism evidence="4 5">
    <name type="scientific">Aspergillus felis</name>
    <dbReference type="NCBI Taxonomy" id="1287682"/>
    <lineage>
        <taxon>Eukaryota</taxon>
        <taxon>Fungi</taxon>
        <taxon>Dikarya</taxon>
        <taxon>Ascomycota</taxon>
        <taxon>Pezizomycotina</taxon>
        <taxon>Eurotiomycetes</taxon>
        <taxon>Eurotiomycetidae</taxon>
        <taxon>Eurotiales</taxon>
        <taxon>Aspergillaceae</taxon>
        <taxon>Aspergillus</taxon>
        <taxon>Aspergillus subgen. Fumigati</taxon>
    </lineage>
</organism>
<proteinExistence type="inferred from homology"/>
<feature type="domain" description="NmrA-like" evidence="3">
    <location>
        <begin position="7"/>
        <end position="258"/>
    </location>
</feature>
<keyword evidence="2" id="KW-0521">NADP</keyword>
<evidence type="ECO:0000259" key="3">
    <source>
        <dbReference type="Pfam" id="PF05368"/>
    </source>
</evidence>
<dbReference type="OrthoDB" id="300709at2759"/>
<dbReference type="PANTHER" id="PTHR42748">
    <property type="entry name" value="NITROGEN METABOLITE REPRESSION PROTEIN NMRA FAMILY MEMBER"/>
    <property type="match status" value="1"/>
</dbReference>